<dbReference type="AlphaFoldDB" id="A0A7Z8NNL0"/>
<feature type="region of interest" description="Disordered" evidence="1">
    <location>
        <begin position="124"/>
        <end position="149"/>
    </location>
</feature>
<dbReference type="EMBL" id="SZYE01000322">
    <property type="protein sequence ID" value="TKR21889.1"/>
    <property type="molecule type" value="Genomic_DNA"/>
</dbReference>
<evidence type="ECO:0000313" key="2">
    <source>
        <dbReference type="EMBL" id="TKR21889.1"/>
    </source>
</evidence>
<protein>
    <submittedName>
        <fullName evidence="2">Uncharacterized protein</fullName>
    </submittedName>
</protein>
<comment type="caution">
    <text evidence="2">The sequence shown here is derived from an EMBL/GenBank/DDBJ whole genome shotgun (WGS) entry which is preliminary data.</text>
</comment>
<organism evidence="2 3">
    <name type="scientific">Cellulomonas hominis</name>
    <dbReference type="NCBI Taxonomy" id="156981"/>
    <lineage>
        <taxon>Bacteria</taxon>
        <taxon>Bacillati</taxon>
        <taxon>Actinomycetota</taxon>
        <taxon>Actinomycetes</taxon>
        <taxon>Micrococcales</taxon>
        <taxon>Cellulomonadaceae</taxon>
        <taxon>Cellulomonas</taxon>
    </lineage>
</organism>
<feature type="compositionally biased region" description="Acidic residues" evidence="1">
    <location>
        <begin position="132"/>
        <end position="142"/>
    </location>
</feature>
<sequence length="207" mass="20132">MLVGAVVAAVLVLGGGGTAWFLTRDSGGAAAAPPDVVLPSPTSTVEPAARPATTAFAGALPTTLLQYALASSADDEAWLAQNAVEAYAETYTDGADGTVSVQAGQWETPEQAAAVLASVSGAPATADPAADAADDGAADDASADPAAGGPTVLLQDEVLVGGAPVGTVTVVDQGDGTGVAAWSNGTTVFVVHGPAADIRNLYAAYPL</sequence>
<gene>
    <name evidence="2" type="ORF">FA014_19380</name>
</gene>
<reference evidence="2 3" key="1">
    <citation type="submission" date="2019-05" db="EMBL/GenBank/DDBJ databases">
        <title>Genome sequence of Cellulomonas hominis strain CS1.</title>
        <authorList>
            <person name="Belmont J."/>
            <person name="Maclea K.S."/>
        </authorList>
    </citation>
    <scope>NUCLEOTIDE SEQUENCE [LARGE SCALE GENOMIC DNA]</scope>
    <source>
        <strain evidence="2 3">CS1</strain>
    </source>
</reference>
<dbReference type="Proteomes" id="UP000308121">
    <property type="component" value="Unassembled WGS sequence"/>
</dbReference>
<proteinExistence type="predicted"/>
<evidence type="ECO:0000256" key="1">
    <source>
        <dbReference type="SAM" id="MobiDB-lite"/>
    </source>
</evidence>
<name>A0A7Z8NNL0_9CELL</name>
<accession>A0A7Z8NNL0</accession>
<dbReference type="OrthoDB" id="5140693at2"/>
<evidence type="ECO:0000313" key="3">
    <source>
        <dbReference type="Proteomes" id="UP000308121"/>
    </source>
</evidence>